<organism evidence="2 3">
    <name type="scientific">Sporosarcina gallistercoris</name>
    <dbReference type="NCBI Taxonomy" id="2762245"/>
    <lineage>
        <taxon>Bacteria</taxon>
        <taxon>Bacillati</taxon>
        <taxon>Bacillota</taxon>
        <taxon>Bacilli</taxon>
        <taxon>Bacillales</taxon>
        <taxon>Caryophanaceae</taxon>
        <taxon>Sporosarcina</taxon>
    </lineage>
</organism>
<evidence type="ECO:0000256" key="1">
    <source>
        <dbReference type="SAM" id="SignalP"/>
    </source>
</evidence>
<feature type="chain" id="PRO_5047524437" evidence="1">
    <location>
        <begin position="20"/>
        <end position="114"/>
    </location>
</feature>
<evidence type="ECO:0000313" key="3">
    <source>
        <dbReference type="Proteomes" id="UP000659496"/>
    </source>
</evidence>
<dbReference type="Pfam" id="PF13028">
    <property type="entry name" value="DUF3889"/>
    <property type="match status" value="1"/>
</dbReference>
<protein>
    <submittedName>
        <fullName evidence="2">DUF3889 domain-containing protein</fullName>
    </submittedName>
</protein>
<dbReference type="Gene3D" id="3.10.450.390">
    <property type="entry name" value="Protein of unknown function DUF3889"/>
    <property type="match status" value="1"/>
</dbReference>
<keyword evidence="1" id="KW-0732">Signal</keyword>
<comment type="caution">
    <text evidence="2">The sequence shown here is derived from an EMBL/GenBank/DDBJ whole genome shotgun (WGS) entry which is preliminary data.</text>
</comment>
<proteinExistence type="predicted"/>
<dbReference type="Proteomes" id="UP000659496">
    <property type="component" value="Unassembled WGS sequence"/>
</dbReference>
<dbReference type="InterPro" id="IPR024987">
    <property type="entry name" value="DUF3889"/>
</dbReference>
<keyword evidence="3" id="KW-1185">Reference proteome</keyword>
<name>A0ABR8PHQ4_9BACL</name>
<feature type="signal peptide" evidence="1">
    <location>
        <begin position="1"/>
        <end position="19"/>
    </location>
</feature>
<sequence>MIKIAIAIGLFIVSYSPHAPITDVVQEGAPAYAKWSRLAITQTQSKYPKASIVDYLYMGSAANNGSTVATFRLWLREGKREYGVVVRVTYVTETEKLESVKFHEIVPPGRSDKR</sequence>
<reference evidence="2 3" key="1">
    <citation type="submission" date="2020-08" db="EMBL/GenBank/DDBJ databases">
        <title>A Genomic Blueprint of the Chicken Gut Microbiome.</title>
        <authorList>
            <person name="Gilroy R."/>
            <person name="Ravi A."/>
            <person name="Getino M."/>
            <person name="Pursley I."/>
            <person name="Horton D.L."/>
            <person name="Alikhan N.-F."/>
            <person name="Baker D."/>
            <person name="Gharbi K."/>
            <person name="Hall N."/>
            <person name="Watson M."/>
            <person name="Adriaenssens E.M."/>
            <person name="Foster-Nyarko E."/>
            <person name="Jarju S."/>
            <person name="Secka A."/>
            <person name="Antonio M."/>
            <person name="Oren A."/>
            <person name="Chaudhuri R."/>
            <person name="La Ragione R.M."/>
            <person name="Hildebrand F."/>
            <person name="Pallen M.J."/>
        </authorList>
    </citation>
    <scope>NUCLEOTIDE SEQUENCE [LARGE SCALE GENOMIC DNA]</scope>
    <source>
        <strain evidence="2 3">Sa3CUA8</strain>
    </source>
</reference>
<accession>A0ABR8PHQ4</accession>
<dbReference type="EMBL" id="JACSQY010000002">
    <property type="protein sequence ID" value="MBD7907722.1"/>
    <property type="molecule type" value="Genomic_DNA"/>
</dbReference>
<gene>
    <name evidence="2" type="ORF">H9659_05145</name>
</gene>
<dbReference type="RefSeq" id="WP_191688910.1">
    <property type="nucleotide sequence ID" value="NZ_JACSQY010000002.1"/>
</dbReference>
<evidence type="ECO:0000313" key="2">
    <source>
        <dbReference type="EMBL" id="MBD7907722.1"/>
    </source>
</evidence>